<protein>
    <submittedName>
        <fullName evidence="1">Uncharacterized protein</fullName>
    </submittedName>
</protein>
<reference evidence="1 2" key="1">
    <citation type="journal article" date="2015" name="Genome Announc.">
        <title>Genome Sequence of an Alphabaculovirus Isolated from the Oak Looper, Lambdina fiscellaria, Contains a Putative 2-Kilobase-Pair Transposable Element Encoding a Transposase and a FLYWCH Domain-Containing Protein.</title>
        <authorList>
            <person name="Rohrmann G.F."/>
            <person name="Erlandson M.A."/>
            <person name="Theilmann D.A."/>
        </authorList>
    </citation>
    <scope>NUCLEOTIDE SEQUENCE [LARGE SCALE GENOMIC DNA]</scope>
    <source>
        <strain evidence="1">GR15</strain>
    </source>
</reference>
<sequence>MLKKKDIANAAAATTIDLLKIYSKPPLLPPATLNNNCSGNDSTFVSESVIEAPHTPPVLYTVHSMSPANIAQNAVSPPKINSTTLSTPATVDCDADFSMKADVFPKSVKVNVENKKNPK</sequence>
<proteinExistence type="predicted"/>
<name>A0A0E3Z8C6_9ABAC</name>
<dbReference type="GeneID" id="24170962"/>
<dbReference type="Proteomes" id="UP000201190">
    <property type="component" value="Segment"/>
</dbReference>
<dbReference type="RefSeq" id="YP_009133341.1">
    <property type="nucleotide sequence ID" value="NC_026922.1"/>
</dbReference>
<evidence type="ECO:0000313" key="1">
    <source>
        <dbReference type="EMBL" id="AKC91758.1"/>
    </source>
</evidence>
<evidence type="ECO:0000313" key="2">
    <source>
        <dbReference type="Proteomes" id="UP000201190"/>
    </source>
</evidence>
<organism evidence="1 2">
    <name type="scientific">Lambdina fiscellaria nucleopolyhedrovirus</name>
    <dbReference type="NCBI Taxonomy" id="1642929"/>
    <lineage>
        <taxon>Viruses</taxon>
        <taxon>Viruses incertae sedis</taxon>
        <taxon>Naldaviricetes</taxon>
        <taxon>Lefavirales</taxon>
        <taxon>Baculoviridae</taxon>
        <taxon>Alphabaculovirus</taxon>
        <taxon>Alphabaculovirus lafiscellariae</taxon>
    </lineage>
</organism>
<dbReference type="EMBL" id="KP752043">
    <property type="protein sequence ID" value="AKC91758.1"/>
    <property type="molecule type" value="Genomic_DNA"/>
</dbReference>
<keyword evidence="2" id="KW-1185">Reference proteome</keyword>
<dbReference type="KEGG" id="vg:24170962"/>
<accession>A0A0E3Z8C6</accession>